<sequence length="256" mass="29261">MITKIDNTIKYGKQQGGFGIQILYPGLIRPQLNDTGFATIGRIDQANITPGTLIPMHPHQDDEILTYLRSGQVNHLDSERFTDIISNQKLMMMNAGARFYHEEKTLIEGGTLEGLQIFIRPETEGLKPQVQFHDLEEVYSLNRWRKIAGRGEDYPLQIRSNTWLMDTRLEQDHQIELPNDNSYNIASLFYLMKGKIQVNENTIITSGESVLIENENPVFKALETSDIVLFTTQTDSVYFEKGMYSGNQKQLTNKGQ</sequence>
<dbReference type="EMBL" id="BMEC01000016">
    <property type="protein sequence ID" value="GGC51975.1"/>
    <property type="molecule type" value="Genomic_DNA"/>
</dbReference>
<evidence type="ECO:0000256" key="1">
    <source>
        <dbReference type="ARBA" id="ARBA00008416"/>
    </source>
</evidence>
<dbReference type="Pfam" id="PF02678">
    <property type="entry name" value="Pirin"/>
    <property type="match status" value="1"/>
</dbReference>
<dbReference type="SUPFAM" id="SSF51182">
    <property type="entry name" value="RmlC-like cupins"/>
    <property type="match status" value="1"/>
</dbReference>
<feature type="domain" description="Quercetin 2,3-dioxygenase C-terminal cupin" evidence="4">
    <location>
        <begin position="150"/>
        <end position="230"/>
    </location>
</feature>
<evidence type="ECO:0000256" key="2">
    <source>
        <dbReference type="RuleBase" id="RU003457"/>
    </source>
</evidence>
<feature type="domain" description="Pirin N-terminal" evidence="3">
    <location>
        <begin position="48"/>
        <end position="119"/>
    </location>
</feature>
<evidence type="ECO:0000313" key="5">
    <source>
        <dbReference type="EMBL" id="GGC51975.1"/>
    </source>
</evidence>
<evidence type="ECO:0000259" key="3">
    <source>
        <dbReference type="Pfam" id="PF02678"/>
    </source>
</evidence>
<name>A0ABQ1N713_9BACT</name>
<evidence type="ECO:0000259" key="4">
    <source>
        <dbReference type="Pfam" id="PF17954"/>
    </source>
</evidence>
<dbReference type="PANTHER" id="PTHR43212">
    <property type="entry name" value="QUERCETIN 2,3-DIOXYGENASE"/>
    <property type="match status" value="1"/>
</dbReference>
<dbReference type="InterPro" id="IPR041602">
    <property type="entry name" value="Quercetinase_C"/>
</dbReference>
<comment type="caution">
    <text evidence="5">The sequence shown here is derived from an EMBL/GenBank/DDBJ whole genome shotgun (WGS) entry which is preliminary data.</text>
</comment>
<evidence type="ECO:0000313" key="6">
    <source>
        <dbReference type="Proteomes" id="UP000636010"/>
    </source>
</evidence>
<dbReference type="InterPro" id="IPR012093">
    <property type="entry name" value="Pirin"/>
</dbReference>
<dbReference type="InterPro" id="IPR014710">
    <property type="entry name" value="RmlC-like_jellyroll"/>
</dbReference>
<protein>
    <recommendedName>
        <fullName evidence="7">Pimeloyl-CoA dehydrogenase</fullName>
    </recommendedName>
</protein>
<dbReference type="Proteomes" id="UP000636010">
    <property type="component" value="Unassembled WGS sequence"/>
</dbReference>
<dbReference type="InterPro" id="IPR011051">
    <property type="entry name" value="RmlC_Cupin_sf"/>
</dbReference>
<dbReference type="RefSeq" id="WP_188467309.1">
    <property type="nucleotide sequence ID" value="NZ_BAABHU010000016.1"/>
</dbReference>
<gene>
    <name evidence="5" type="ORF">GCM10011506_42060</name>
</gene>
<accession>A0ABQ1N713</accession>
<dbReference type="InterPro" id="IPR003829">
    <property type="entry name" value="Pirin_N_dom"/>
</dbReference>
<dbReference type="PANTHER" id="PTHR43212:SF3">
    <property type="entry name" value="QUERCETIN 2,3-DIOXYGENASE"/>
    <property type="match status" value="1"/>
</dbReference>
<organism evidence="5 6">
    <name type="scientific">Marivirga lumbricoides</name>
    <dbReference type="NCBI Taxonomy" id="1046115"/>
    <lineage>
        <taxon>Bacteria</taxon>
        <taxon>Pseudomonadati</taxon>
        <taxon>Bacteroidota</taxon>
        <taxon>Cytophagia</taxon>
        <taxon>Cytophagales</taxon>
        <taxon>Marivirgaceae</taxon>
        <taxon>Marivirga</taxon>
    </lineage>
</organism>
<comment type="similarity">
    <text evidence="1 2">Belongs to the pirin family.</text>
</comment>
<evidence type="ECO:0008006" key="7">
    <source>
        <dbReference type="Google" id="ProtNLM"/>
    </source>
</evidence>
<dbReference type="Gene3D" id="2.60.120.10">
    <property type="entry name" value="Jelly Rolls"/>
    <property type="match status" value="2"/>
</dbReference>
<reference evidence="6" key="1">
    <citation type="journal article" date="2019" name="Int. J. Syst. Evol. Microbiol.">
        <title>The Global Catalogue of Microorganisms (GCM) 10K type strain sequencing project: providing services to taxonomists for standard genome sequencing and annotation.</title>
        <authorList>
            <consortium name="The Broad Institute Genomics Platform"/>
            <consortium name="The Broad Institute Genome Sequencing Center for Infectious Disease"/>
            <person name="Wu L."/>
            <person name="Ma J."/>
        </authorList>
    </citation>
    <scope>NUCLEOTIDE SEQUENCE [LARGE SCALE GENOMIC DNA]</scope>
    <source>
        <strain evidence="6">CGMCC 1.10832</strain>
    </source>
</reference>
<dbReference type="Pfam" id="PF17954">
    <property type="entry name" value="Pirin_C_2"/>
    <property type="match status" value="1"/>
</dbReference>
<proteinExistence type="inferred from homology"/>
<keyword evidence="6" id="KW-1185">Reference proteome</keyword>